<comment type="caution">
    <text evidence="2">The sequence shown here is derived from an EMBL/GenBank/DDBJ whole genome shotgun (WGS) entry which is preliminary data.</text>
</comment>
<evidence type="ECO:0000313" key="2">
    <source>
        <dbReference type="EMBL" id="PKK40822.1"/>
    </source>
</evidence>
<evidence type="ECO:0000313" key="3">
    <source>
        <dbReference type="Proteomes" id="UP000233469"/>
    </source>
</evidence>
<feature type="region of interest" description="Disordered" evidence="1">
    <location>
        <begin position="27"/>
        <end position="47"/>
    </location>
</feature>
<protein>
    <submittedName>
        <fullName evidence="2">Uncharacterized protein</fullName>
    </submittedName>
</protein>
<dbReference type="Proteomes" id="UP000233469">
    <property type="component" value="Unassembled WGS sequence"/>
</dbReference>
<accession>A0A2N1KUM0</accession>
<organism evidence="2 3">
    <name type="scientific">Rhizophagus irregularis</name>
    <dbReference type="NCBI Taxonomy" id="588596"/>
    <lineage>
        <taxon>Eukaryota</taxon>
        <taxon>Fungi</taxon>
        <taxon>Fungi incertae sedis</taxon>
        <taxon>Mucoromycota</taxon>
        <taxon>Glomeromycotina</taxon>
        <taxon>Glomeromycetes</taxon>
        <taxon>Glomerales</taxon>
        <taxon>Glomeraceae</taxon>
        <taxon>Rhizophagus</taxon>
    </lineage>
</organism>
<sequence>MLFVDYLFVHLFVQGIGESHRAQVERTTRQRDVAMRERDTAQGERDMAILAYNNERQESHR</sequence>
<dbReference type="EMBL" id="LLXL01010285">
    <property type="protein sequence ID" value="PKK40822.1"/>
    <property type="molecule type" value="Genomic_DNA"/>
</dbReference>
<evidence type="ECO:0000256" key="1">
    <source>
        <dbReference type="SAM" id="MobiDB-lite"/>
    </source>
</evidence>
<dbReference type="AlphaFoldDB" id="A0A2N1KUM0"/>
<reference evidence="2 3" key="1">
    <citation type="submission" date="2016-04" db="EMBL/GenBank/DDBJ databases">
        <title>Genome analyses suggest a sexual origin of heterokaryosis in a supposedly ancient asexual fungus.</title>
        <authorList>
            <person name="Ropars J."/>
            <person name="Sedzielewska K."/>
            <person name="Noel J."/>
            <person name="Charron P."/>
            <person name="Farinelli L."/>
            <person name="Marton T."/>
            <person name="Kruger M."/>
            <person name="Pelin A."/>
            <person name="Brachmann A."/>
            <person name="Corradi N."/>
        </authorList>
    </citation>
    <scope>NUCLEOTIDE SEQUENCE [LARGE SCALE GENOMIC DNA]</scope>
    <source>
        <strain evidence="2 3">C2</strain>
    </source>
</reference>
<proteinExistence type="predicted"/>
<gene>
    <name evidence="2" type="ORF">RhiirC2_805287</name>
</gene>
<reference evidence="2 3" key="2">
    <citation type="submission" date="2017-10" db="EMBL/GenBank/DDBJ databases">
        <title>Extensive intraspecific genome diversity in a model arbuscular mycorrhizal fungus.</title>
        <authorList>
            <person name="Chen E.C.H."/>
            <person name="Morin E."/>
            <person name="Baudet D."/>
            <person name="Noel J."/>
            <person name="Ndikumana S."/>
            <person name="Charron P."/>
            <person name="St-Onge C."/>
            <person name="Giorgi J."/>
            <person name="Grigoriev I.V."/>
            <person name="Roux C."/>
            <person name="Martin F.M."/>
            <person name="Corradi N."/>
        </authorList>
    </citation>
    <scope>NUCLEOTIDE SEQUENCE [LARGE SCALE GENOMIC DNA]</scope>
    <source>
        <strain evidence="2 3">C2</strain>
    </source>
</reference>
<name>A0A2N1KUM0_9GLOM</name>